<organism evidence="1 2">
    <name type="scientific">Paenarthrobacter nicotinovorans</name>
    <name type="common">Arthrobacter nicotinovorans</name>
    <dbReference type="NCBI Taxonomy" id="29320"/>
    <lineage>
        <taxon>Bacteria</taxon>
        <taxon>Bacillati</taxon>
        <taxon>Actinomycetota</taxon>
        <taxon>Actinomycetes</taxon>
        <taxon>Micrococcales</taxon>
        <taxon>Micrococcaceae</taxon>
        <taxon>Paenarthrobacter</taxon>
    </lineage>
</organism>
<accession>A0ABT9TFU5</accession>
<name>A0ABT9TFU5_PAENI</name>
<proteinExistence type="predicted"/>
<reference evidence="1 2" key="1">
    <citation type="submission" date="2023-07" db="EMBL/GenBank/DDBJ databases">
        <title>Sorghum-associated microbial communities from plants grown in Nebraska, USA.</title>
        <authorList>
            <person name="Schachtman D."/>
        </authorList>
    </citation>
    <scope>NUCLEOTIDE SEQUENCE [LARGE SCALE GENOMIC DNA]</scope>
    <source>
        <strain evidence="1 2">CC523</strain>
    </source>
</reference>
<keyword evidence="2" id="KW-1185">Reference proteome</keyword>
<dbReference type="Proteomes" id="UP001244563">
    <property type="component" value="Unassembled WGS sequence"/>
</dbReference>
<gene>
    <name evidence="1" type="ORF">J2T10_000098</name>
</gene>
<evidence type="ECO:0000313" key="2">
    <source>
        <dbReference type="Proteomes" id="UP001244563"/>
    </source>
</evidence>
<comment type="caution">
    <text evidence="1">The sequence shown here is derived from an EMBL/GenBank/DDBJ whole genome shotgun (WGS) entry which is preliminary data.</text>
</comment>
<protein>
    <submittedName>
        <fullName evidence="1">Uncharacterized protein</fullName>
    </submittedName>
</protein>
<dbReference type="RefSeq" id="WP_306876559.1">
    <property type="nucleotide sequence ID" value="NZ_JAUSSW010000001.1"/>
</dbReference>
<dbReference type="EMBL" id="JAUSSW010000001">
    <property type="protein sequence ID" value="MDQ0100479.1"/>
    <property type="molecule type" value="Genomic_DNA"/>
</dbReference>
<evidence type="ECO:0000313" key="1">
    <source>
        <dbReference type="EMBL" id="MDQ0100479.1"/>
    </source>
</evidence>
<sequence length="114" mass="12717">MKGSGTPRKKKPTLAQKIAKRLVEMGEVDPKIFDVESAQIERFYPGHWQRSAGCWSWCLNLKRLDGQEHVGRVYGSQFTATECAVAKDWHFFATGPDIGITPWAGENYIGGFGA</sequence>